<dbReference type="Gene3D" id="2.60.40.1080">
    <property type="match status" value="4"/>
</dbReference>
<protein>
    <recommendedName>
        <fullName evidence="1">BIG2 domain-containing protein</fullName>
    </recommendedName>
</protein>
<accession>A0A645A4H5</accession>
<dbReference type="InterPro" id="IPR003343">
    <property type="entry name" value="Big_2"/>
</dbReference>
<comment type="caution">
    <text evidence="2">The sequence shown here is derived from an EMBL/GenBank/DDBJ whole genome shotgun (WGS) entry which is preliminary data.</text>
</comment>
<proteinExistence type="predicted"/>
<dbReference type="EMBL" id="VSSQ01011955">
    <property type="protein sequence ID" value="MPM48100.1"/>
    <property type="molecule type" value="Genomic_DNA"/>
</dbReference>
<dbReference type="SUPFAM" id="SSF49373">
    <property type="entry name" value="Invasin/intimin cell-adhesion fragments"/>
    <property type="match status" value="2"/>
</dbReference>
<dbReference type="InterPro" id="IPR008964">
    <property type="entry name" value="Invasin/intimin_cell_adhesion"/>
</dbReference>
<dbReference type="Pfam" id="PF02368">
    <property type="entry name" value="Big_2"/>
    <property type="match status" value="3"/>
</dbReference>
<evidence type="ECO:0000313" key="2">
    <source>
        <dbReference type="EMBL" id="MPM48100.1"/>
    </source>
</evidence>
<organism evidence="2">
    <name type="scientific">bioreactor metagenome</name>
    <dbReference type="NCBI Taxonomy" id="1076179"/>
    <lineage>
        <taxon>unclassified sequences</taxon>
        <taxon>metagenomes</taxon>
        <taxon>ecological metagenomes</taxon>
    </lineage>
</organism>
<dbReference type="AlphaFoldDB" id="A0A645A4H5"/>
<sequence length="521" mass="54152">MKWSVAPSYVARVVVSGGWTELQYLAPGTAVVTATEVGGMARTASFTVDFYKPADSLTSNPPKDMPRDALTLASGKSMLFTGVIAPSTGITTKGVDWYLDETDSAFAVISSSGLLTAKAGLTEEVEVYVRAVTKNQPYKVAELPLKVTLTPLTTGIDLKLDGSLVNGQTLTRDLTGFSMTLSAKAYPAQANQKVVWTSSNKALATVDADGVVTALKAGTVTITATAADGSGKAASVKLVLLTRVTGLEIASKTGFEMRGGSTLQLSVNFTPTTPTDKRVTWSLADASDALYATISAGGLLKANAVTSQQTVTVIATSVENPLVKSEEKVITIYPATTKVEILNEAFEVINDKTVLFDLYTLDSLQLEARNLPSRTEGAMQGVTWKSSNPSVLAVSATGEVAPTLAMRTGTVIITATATDGSGKSASVKFVVGNLVGEISFDSGLTVQGGKALTLKPIFEPLNATNKALKWSILASDTPYATISASGVLTAKKVTATKTITVYCAAQDGSGKVGTATVTITP</sequence>
<evidence type="ECO:0000259" key="1">
    <source>
        <dbReference type="SMART" id="SM00635"/>
    </source>
</evidence>
<feature type="domain" description="BIG2" evidence="1">
    <location>
        <begin position="348"/>
        <end position="427"/>
    </location>
</feature>
<dbReference type="SMART" id="SM00635">
    <property type="entry name" value="BID_2"/>
    <property type="match status" value="4"/>
</dbReference>
<name>A0A645A4H5_9ZZZZ</name>
<feature type="domain" description="BIG2" evidence="1">
    <location>
        <begin position="159"/>
        <end position="236"/>
    </location>
</feature>
<gene>
    <name evidence="2" type="ORF">SDC9_94822</name>
</gene>
<reference evidence="2" key="1">
    <citation type="submission" date="2019-08" db="EMBL/GenBank/DDBJ databases">
        <authorList>
            <person name="Kucharzyk K."/>
            <person name="Murdoch R.W."/>
            <person name="Higgins S."/>
            <person name="Loffler F."/>
        </authorList>
    </citation>
    <scope>NUCLEOTIDE SEQUENCE</scope>
</reference>
<feature type="domain" description="BIG2" evidence="1">
    <location>
        <begin position="434"/>
        <end position="515"/>
    </location>
</feature>
<feature type="domain" description="BIG2" evidence="1">
    <location>
        <begin position="243"/>
        <end position="327"/>
    </location>
</feature>